<reference evidence="2 3" key="1">
    <citation type="submission" date="2023-07" db="EMBL/GenBank/DDBJ databases">
        <title>Sorghum-associated microbial communities from plants grown in Nebraska, USA.</title>
        <authorList>
            <person name="Schachtman D."/>
        </authorList>
    </citation>
    <scope>NUCLEOTIDE SEQUENCE [LARGE SCALE GENOMIC DNA]</scope>
    <source>
        <strain evidence="2 3">CC60</strain>
    </source>
</reference>
<protein>
    <submittedName>
        <fullName evidence="2">Uncharacterized protein</fullName>
    </submittedName>
</protein>
<dbReference type="Proteomes" id="UP001237737">
    <property type="component" value="Unassembled WGS sequence"/>
</dbReference>
<organism evidence="2 3">
    <name type="scientific">Luteibacter jiangsuensis</name>
    <dbReference type="NCBI Taxonomy" id="637577"/>
    <lineage>
        <taxon>Bacteria</taxon>
        <taxon>Pseudomonadati</taxon>
        <taxon>Pseudomonadota</taxon>
        <taxon>Gammaproteobacteria</taxon>
        <taxon>Lysobacterales</taxon>
        <taxon>Rhodanobacteraceae</taxon>
        <taxon>Luteibacter</taxon>
    </lineage>
</organism>
<dbReference type="EMBL" id="JAUSSK010000003">
    <property type="protein sequence ID" value="MDQ0010319.1"/>
    <property type="molecule type" value="Genomic_DNA"/>
</dbReference>
<keyword evidence="1" id="KW-0732">Signal</keyword>
<evidence type="ECO:0000256" key="1">
    <source>
        <dbReference type="SAM" id="SignalP"/>
    </source>
</evidence>
<sequence length="180" mass="18758">MNPAAKALLAIAATAILPATALATTAPATMCGKSDQVVFSCPLAGSTKTVSMCAAGDVAHGDGRFYYAYGRDAAKPEMTYPAMGREGEFTRTHLTFAGNTGGYAYAFTNAGFKYVVYSVSGSNNLQDGGLVVLKDGQAKPVKQSTCQAGKVTDTDEDALIDATLKWKSDPAIEKNGIPTR</sequence>
<evidence type="ECO:0000313" key="2">
    <source>
        <dbReference type="EMBL" id="MDQ0010319.1"/>
    </source>
</evidence>
<feature type="signal peptide" evidence="1">
    <location>
        <begin position="1"/>
        <end position="23"/>
    </location>
</feature>
<accession>A0ABT9SZ94</accession>
<comment type="caution">
    <text evidence="2">The sequence shown here is derived from an EMBL/GenBank/DDBJ whole genome shotgun (WGS) entry which is preliminary data.</text>
</comment>
<proteinExistence type="predicted"/>
<keyword evidence="3" id="KW-1185">Reference proteome</keyword>
<name>A0ABT9SZ94_9GAMM</name>
<gene>
    <name evidence="2" type="ORF">J2T07_002509</name>
</gene>
<evidence type="ECO:0000313" key="3">
    <source>
        <dbReference type="Proteomes" id="UP001237737"/>
    </source>
</evidence>
<feature type="chain" id="PRO_5045919611" evidence="1">
    <location>
        <begin position="24"/>
        <end position="180"/>
    </location>
</feature>
<dbReference type="RefSeq" id="WP_306850408.1">
    <property type="nucleotide sequence ID" value="NZ_JAUSSK010000003.1"/>
</dbReference>